<dbReference type="SUPFAM" id="SSF53623">
    <property type="entry name" value="MurD-like peptide ligases, catalytic domain"/>
    <property type="match status" value="1"/>
</dbReference>
<dbReference type="EMBL" id="PNIL01000054">
    <property type="protein sequence ID" value="PMP67219.1"/>
    <property type="molecule type" value="Genomic_DNA"/>
</dbReference>
<keyword evidence="6 14" id="KW-0132">Cell division</keyword>
<dbReference type="RefSeq" id="WP_416085475.1">
    <property type="nucleotide sequence ID" value="NZ_JBNAUB010000005.1"/>
</dbReference>
<comment type="caution">
    <text evidence="18">The sequence shown here is derived from an EMBL/GenBank/DDBJ whole genome shotgun (WGS) entry which is preliminary data.</text>
</comment>
<dbReference type="SUPFAM" id="SSF51984">
    <property type="entry name" value="MurCD N-terminal domain"/>
    <property type="match status" value="1"/>
</dbReference>
<keyword evidence="7 14" id="KW-0547">Nucleotide-binding</keyword>
<protein>
    <recommendedName>
        <fullName evidence="3 14">UDP-N-acetylmuramate--L-alanine ligase</fullName>
        <ecNumber evidence="3 14">6.3.2.8</ecNumber>
    </recommendedName>
    <alternativeName>
        <fullName evidence="14">UDP-N-acetylmuramoyl-L-alanine synthetase</fullName>
    </alternativeName>
</protein>
<dbReference type="Gene3D" id="3.40.50.720">
    <property type="entry name" value="NAD(P)-binding Rossmann-like Domain"/>
    <property type="match status" value="1"/>
</dbReference>
<proteinExistence type="inferred from homology"/>
<dbReference type="HAMAP" id="MF_00046">
    <property type="entry name" value="MurC"/>
    <property type="match status" value="1"/>
</dbReference>
<name>A0A2J6WE52_9BACT</name>
<keyword evidence="9 14" id="KW-0133">Cell shape</keyword>
<evidence type="ECO:0000256" key="6">
    <source>
        <dbReference type="ARBA" id="ARBA00022618"/>
    </source>
</evidence>
<dbReference type="UniPathway" id="UPA00219"/>
<comment type="subcellular location">
    <subcellularLocation>
        <location evidence="1 14">Cytoplasm</location>
    </subcellularLocation>
</comment>
<dbReference type="InterPro" id="IPR036615">
    <property type="entry name" value="Mur_ligase_C_dom_sf"/>
</dbReference>
<keyword evidence="4 14" id="KW-0963">Cytoplasm</keyword>
<comment type="pathway">
    <text evidence="2 14">Cell wall biogenesis; peptidoglycan biosynthesis.</text>
</comment>
<reference evidence="18 19" key="1">
    <citation type="submission" date="2018-01" db="EMBL/GenBank/DDBJ databases">
        <title>Metagenomic assembled genomes from two thermal pools in the Uzon Caldera, Kamchatka, Russia.</title>
        <authorList>
            <person name="Wilkins L."/>
            <person name="Ettinger C."/>
        </authorList>
    </citation>
    <scope>NUCLEOTIDE SEQUENCE [LARGE SCALE GENOMIC DNA]</scope>
    <source>
        <strain evidence="18">ZAV-07</strain>
    </source>
</reference>
<keyword evidence="10 14" id="KW-0573">Peptidoglycan synthesis</keyword>
<dbReference type="Proteomes" id="UP000237040">
    <property type="component" value="Unassembled WGS sequence"/>
</dbReference>
<keyword evidence="8 14" id="KW-0067">ATP-binding</keyword>
<dbReference type="GO" id="GO:0051301">
    <property type="term" value="P:cell division"/>
    <property type="evidence" value="ECO:0007669"/>
    <property type="project" value="UniProtKB-KW"/>
</dbReference>
<dbReference type="EC" id="6.3.2.8" evidence="3 14"/>
<evidence type="ECO:0000256" key="1">
    <source>
        <dbReference type="ARBA" id="ARBA00004496"/>
    </source>
</evidence>
<feature type="binding site" evidence="14">
    <location>
        <begin position="107"/>
        <end position="113"/>
    </location>
    <ligand>
        <name>ATP</name>
        <dbReference type="ChEBI" id="CHEBI:30616"/>
    </ligand>
</feature>
<dbReference type="InterPro" id="IPR013221">
    <property type="entry name" value="Mur_ligase_cen"/>
</dbReference>
<evidence type="ECO:0000256" key="3">
    <source>
        <dbReference type="ARBA" id="ARBA00012211"/>
    </source>
</evidence>
<dbReference type="AlphaFoldDB" id="A0A2J6WE52"/>
<keyword evidence="5 14" id="KW-0436">Ligase</keyword>
<sequence>MKKVLLLGVAGVGMKRLAEIYTALGYNVLGIDVKENETTHYLKGIGVDVNPKEFEVDKTIDKIIFSSAIPADNPHLLKAKEIGIPIERRGEALAEIAKDYKSVVVAGTHGKTTTTSLISEILSKKFRVNSYIGGDHKQNKRFLPLAEYFVIESDESDKTFLLFNPHIGIVTNIDRDHLNSYNWDFENLKSAFFEFMEHSQTVVVNRDDQTAFEVSENLQKPPLYYSIKNQEAHATILDYSFERDGIAFIANVLGKKSPLLKINVFGEQNLSNSLASILVGRLLDVSFDEIESSLRDFSLPKRRLEYKGSVKGIHIFDDHADHPTEVEATLKALKNHFPNASIIAIFQPHRFTRVFSLKESIAKPFYLADFVIVLPIYSAFENPIEGITNEKVFDWIKTLNPGKNVFFASKFEAVADLVSHIAKPGDIVITLGPGDVYLAIDSIMLKLRGEK</sequence>
<keyword evidence="11 14" id="KW-0131">Cell cycle</keyword>
<accession>A0A2J6WE52</accession>
<dbReference type="Pfam" id="PF08245">
    <property type="entry name" value="Mur_ligase_M"/>
    <property type="match status" value="1"/>
</dbReference>
<keyword evidence="12 14" id="KW-0961">Cell wall biogenesis/degradation</keyword>
<evidence type="ECO:0000259" key="16">
    <source>
        <dbReference type="Pfam" id="PF02875"/>
    </source>
</evidence>
<evidence type="ECO:0000256" key="12">
    <source>
        <dbReference type="ARBA" id="ARBA00023316"/>
    </source>
</evidence>
<evidence type="ECO:0000256" key="11">
    <source>
        <dbReference type="ARBA" id="ARBA00023306"/>
    </source>
</evidence>
<organism evidence="18 19">
    <name type="scientific">Caldisericum exile</name>
    <dbReference type="NCBI Taxonomy" id="693075"/>
    <lineage>
        <taxon>Bacteria</taxon>
        <taxon>Pseudomonadati</taxon>
        <taxon>Caldisericota/Cryosericota group</taxon>
        <taxon>Caldisericota</taxon>
        <taxon>Caldisericia</taxon>
        <taxon>Caldisericales</taxon>
        <taxon>Caldisericaceae</taxon>
        <taxon>Caldisericum</taxon>
    </lineage>
</organism>
<dbReference type="GO" id="GO:0071555">
    <property type="term" value="P:cell wall organization"/>
    <property type="evidence" value="ECO:0007669"/>
    <property type="project" value="UniProtKB-KW"/>
</dbReference>
<dbReference type="NCBIfam" id="TIGR01082">
    <property type="entry name" value="murC"/>
    <property type="match status" value="1"/>
</dbReference>
<evidence type="ECO:0000313" key="18">
    <source>
        <dbReference type="EMBL" id="PMP67219.1"/>
    </source>
</evidence>
<evidence type="ECO:0000259" key="15">
    <source>
        <dbReference type="Pfam" id="PF01225"/>
    </source>
</evidence>
<evidence type="ECO:0000256" key="7">
    <source>
        <dbReference type="ARBA" id="ARBA00022741"/>
    </source>
</evidence>
<dbReference type="GO" id="GO:0008763">
    <property type="term" value="F:UDP-N-acetylmuramate-L-alanine ligase activity"/>
    <property type="evidence" value="ECO:0007669"/>
    <property type="project" value="UniProtKB-UniRule"/>
</dbReference>
<dbReference type="PANTHER" id="PTHR43445">
    <property type="entry name" value="UDP-N-ACETYLMURAMATE--L-ALANINE LIGASE-RELATED"/>
    <property type="match status" value="1"/>
</dbReference>
<dbReference type="PANTHER" id="PTHR43445:SF3">
    <property type="entry name" value="UDP-N-ACETYLMURAMATE--L-ALANINE LIGASE"/>
    <property type="match status" value="1"/>
</dbReference>
<evidence type="ECO:0000256" key="10">
    <source>
        <dbReference type="ARBA" id="ARBA00022984"/>
    </source>
</evidence>
<dbReference type="Gene3D" id="3.40.1190.10">
    <property type="entry name" value="Mur-like, catalytic domain"/>
    <property type="match status" value="1"/>
</dbReference>
<dbReference type="GO" id="GO:0005524">
    <property type="term" value="F:ATP binding"/>
    <property type="evidence" value="ECO:0007669"/>
    <property type="project" value="UniProtKB-UniRule"/>
</dbReference>
<evidence type="ECO:0000256" key="13">
    <source>
        <dbReference type="ARBA" id="ARBA00047833"/>
    </source>
</evidence>
<comment type="function">
    <text evidence="14">Cell wall formation.</text>
</comment>
<evidence type="ECO:0000259" key="17">
    <source>
        <dbReference type="Pfam" id="PF08245"/>
    </source>
</evidence>
<gene>
    <name evidence="14 18" type="primary">murC</name>
    <name evidence="18" type="ORF">C0189_03565</name>
</gene>
<evidence type="ECO:0000313" key="19">
    <source>
        <dbReference type="Proteomes" id="UP000237040"/>
    </source>
</evidence>
<dbReference type="InterPro" id="IPR000713">
    <property type="entry name" value="Mur_ligase_N"/>
</dbReference>
<feature type="domain" description="Mur ligase C-terminal" evidence="16">
    <location>
        <begin position="302"/>
        <end position="433"/>
    </location>
</feature>
<dbReference type="Pfam" id="PF02875">
    <property type="entry name" value="Mur_ligase_C"/>
    <property type="match status" value="1"/>
</dbReference>
<dbReference type="Gene3D" id="3.90.190.20">
    <property type="entry name" value="Mur ligase, C-terminal domain"/>
    <property type="match status" value="1"/>
</dbReference>
<comment type="catalytic activity">
    <reaction evidence="13 14">
        <text>UDP-N-acetyl-alpha-D-muramate + L-alanine + ATP = UDP-N-acetyl-alpha-D-muramoyl-L-alanine + ADP + phosphate + H(+)</text>
        <dbReference type="Rhea" id="RHEA:23372"/>
        <dbReference type="ChEBI" id="CHEBI:15378"/>
        <dbReference type="ChEBI" id="CHEBI:30616"/>
        <dbReference type="ChEBI" id="CHEBI:43474"/>
        <dbReference type="ChEBI" id="CHEBI:57972"/>
        <dbReference type="ChEBI" id="CHEBI:70757"/>
        <dbReference type="ChEBI" id="CHEBI:83898"/>
        <dbReference type="ChEBI" id="CHEBI:456216"/>
        <dbReference type="EC" id="6.3.2.8"/>
    </reaction>
</comment>
<evidence type="ECO:0000256" key="2">
    <source>
        <dbReference type="ARBA" id="ARBA00004752"/>
    </source>
</evidence>
<feature type="domain" description="Mur ligase central" evidence="17">
    <location>
        <begin position="105"/>
        <end position="279"/>
    </location>
</feature>
<dbReference type="InterPro" id="IPR005758">
    <property type="entry name" value="UDP-N-AcMur_Ala_ligase_MurC"/>
</dbReference>
<dbReference type="GO" id="GO:0009252">
    <property type="term" value="P:peptidoglycan biosynthetic process"/>
    <property type="evidence" value="ECO:0007669"/>
    <property type="project" value="UniProtKB-UniRule"/>
</dbReference>
<dbReference type="GO" id="GO:0005737">
    <property type="term" value="C:cytoplasm"/>
    <property type="evidence" value="ECO:0007669"/>
    <property type="project" value="UniProtKB-SubCell"/>
</dbReference>
<dbReference type="InterPro" id="IPR050061">
    <property type="entry name" value="MurCDEF_pg_biosynth"/>
</dbReference>
<evidence type="ECO:0000256" key="14">
    <source>
        <dbReference type="HAMAP-Rule" id="MF_00046"/>
    </source>
</evidence>
<comment type="similarity">
    <text evidence="14">Belongs to the MurCDEF family.</text>
</comment>
<dbReference type="GO" id="GO:0008360">
    <property type="term" value="P:regulation of cell shape"/>
    <property type="evidence" value="ECO:0007669"/>
    <property type="project" value="UniProtKB-KW"/>
</dbReference>
<evidence type="ECO:0000256" key="4">
    <source>
        <dbReference type="ARBA" id="ARBA00022490"/>
    </source>
</evidence>
<dbReference type="SUPFAM" id="SSF53244">
    <property type="entry name" value="MurD-like peptide ligases, peptide-binding domain"/>
    <property type="match status" value="1"/>
</dbReference>
<dbReference type="Pfam" id="PF01225">
    <property type="entry name" value="Mur_ligase"/>
    <property type="match status" value="1"/>
</dbReference>
<evidence type="ECO:0000256" key="9">
    <source>
        <dbReference type="ARBA" id="ARBA00022960"/>
    </source>
</evidence>
<feature type="domain" description="Mur ligase N-terminal catalytic" evidence="15">
    <location>
        <begin position="7"/>
        <end position="100"/>
    </location>
</feature>
<evidence type="ECO:0000256" key="5">
    <source>
        <dbReference type="ARBA" id="ARBA00022598"/>
    </source>
</evidence>
<evidence type="ECO:0000256" key="8">
    <source>
        <dbReference type="ARBA" id="ARBA00022840"/>
    </source>
</evidence>
<dbReference type="InterPro" id="IPR036565">
    <property type="entry name" value="Mur-like_cat_sf"/>
</dbReference>
<dbReference type="InterPro" id="IPR004101">
    <property type="entry name" value="Mur_ligase_C"/>
</dbReference>